<feature type="non-terminal residue" evidence="1">
    <location>
        <position position="1"/>
    </location>
</feature>
<reference evidence="1" key="1">
    <citation type="submission" date="2021-06" db="EMBL/GenBank/DDBJ databases">
        <authorList>
            <person name="Kallberg Y."/>
            <person name="Tangrot J."/>
            <person name="Rosling A."/>
        </authorList>
    </citation>
    <scope>NUCLEOTIDE SEQUENCE</scope>
    <source>
        <strain evidence="1">MA461A</strain>
    </source>
</reference>
<dbReference type="Proteomes" id="UP000789920">
    <property type="component" value="Unassembled WGS sequence"/>
</dbReference>
<evidence type="ECO:0000313" key="1">
    <source>
        <dbReference type="EMBL" id="CAG8715487.1"/>
    </source>
</evidence>
<organism evidence="1 2">
    <name type="scientific">Racocetra persica</name>
    <dbReference type="NCBI Taxonomy" id="160502"/>
    <lineage>
        <taxon>Eukaryota</taxon>
        <taxon>Fungi</taxon>
        <taxon>Fungi incertae sedis</taxon>
        <taxon>Mucoromycota</taxon>
        <taxon>Glomeromycotina</taxon>
        <taxon>Glomeromycetes</taxon>
        <taxon>Diversisporales</taxon>
        <taxon>Gigasporaceae</taxon>
        <taxon>Racocetra</taxon>
    </lineage>
</organism>
<dbReference type="EMBL" id="CAJVQC010021896">
    <property type="protein sequence ID" value="CAG8715487.1"/>
    <property type="molecule type" value="Genomic_DNA"/>
</dbReference>
<comment type="caution">
    <text evidence="1">The sequence shown here is derived from an EMBL/GenBank/DDBJ whole genome shotgun (WGS) entry which is preliminary data.</text>
</comment>
<keyword evidence="2" id="KW-1185">Reference proteome</keyword>
<protein>
    <submittedName>
        <fullName evidence="1">33781_t:CDS:1</fullName>
    </submittedName>
</protein>
<gene>
    <name evidence="1" type="ORF">RPERSI_LOCUS10858</name>
</gene>
<evidence type="ECO:0000313" key="2">
    <source>
        <dbReference type="Proteomes" id="UP000789920"/>
    </source>
</evidence>
<sequence length="99" mass="11992">NVEVATIITDHELALMKTISKEFFNTQYQLCTWYIFKNIRSKFKKLVDIEEFIKIIQKLMYDNNLENDQIDQEIAALWKQFSEAKTYMYKTWISYKNSC</sequence>
<proteinExistence type="predicted"/>
<accession>A0ACA9PML4</accession>
<name>A0ACA9PML4_9GLOM</name>